<dbReference type="EMBL" id="PQXN01000521">
    <property type="protein sequence ID" value="TGO44418.1"/>
    <property type="molecule type" value="Genomic_DNA"/>
</dbReference>
<dbReference type="InterPro" id="IPR011333">
    <property type="entry name" value="SKP1/BTB/POZ_sf"/>
</dbReference>
<dbReference type="SUPFAM" id="SSF54695">
    <property type="entry name" value="POZ domain"/>
    <property type="match status" value="1"/>
</dbReference>
<dbReference type="Proteomes" id="UP000297527">
    <property type="component" value="Unassembled WGS sequence"/>
</dbReference>
<accession>A0A4Z1H5P7</accession>
<dbReference type="Gene3D" id="3.30.710.10">
    <property type="entry name" value="Potassium Channel Kv1.1, Chain A"/>
    <property type="match status" value="1"/>
</dbReference>
<sequence length="323" mass="37878">MNTADRARNTYLLGPAMFRQLVLRSSKKSINPHGNVEQQLAEDQSDCDHDLEDDMVSIQVGVGPKATDFNVPKGPLCRKVPFFNAMFNHGWLESTTKSCALQDDDPETFSILLHWVFDVPHETSVMFTVKGLHNRSETFMKLAILADKYLIGDLPELIEERLIQKDLTRLNDPCYELPKTSWYRLAWELLPRASILRKYFGPQNKPGYKFVYLNGILVEPETLQVKSEMLKEWKEIFAGRKNISEEIQKFRTFPYVRDRHSSSRVCPSPSWRFREMHDFLDFVFCSTIMLDEEILRYFWLPERRMSQSAFWVGGAYRPMHIHR</sequence>
<feature type="domain" description="BTB" evidence="1">
    <location>
        <begin position="66"/>
        <end position="165"/>
    </location>
</feature>
<evidence type="ECO:0000313" key="2">
    <source>
        <dbReference type="EMBL" id="TGO44418.1"/>
    </source>
</evidence>
<reference evidence="2 3" key="1">
    <citation type="submission" date="2017-12" db="EMBL/GenBank/DDBJ databases">
        <title>Comparative genomics of Botrytis spp.</title>
        <authorList>
            <person name="Valero-Jimenez C.A."/>
            <person name="Tapia P."/>
            <person name="Veloso J."/>
            <person name="Silva-Moreno E."/>
            <person name="Staats M."/>
            <person name="Valdes J.H."/>
            <person name="Van Kan J.A.L."/>
        </authorList>
    </citation>
    <scope>NUCLEOTIDE SEQUENCE [LARGE SCALE GENOMIC DNA]</scope>
    <source>
        <strain evidence="2 3">MUCL11595</strain>
    </source>
</reference>
<dbReference type="Pfam" id="PF00651">
    <property type="entry name" value="BTB"/>
    <property type="match status" value="1"/>
</dbReference>
<proteinExistence type="predicted"/>
<organism evidence="2 3">
    <name type="scientific">Botryotinia convoluta</name>
    <dbReference type="NCBI Taxonomy" id="54673"/>
    <lineage>
        <taxon>Eukaryota</taxon>
        <taxon>Fungi</taxon>
        <taxon>Dikarya</taxon>
        <taxon>Ascomycota</taxon>
        <taxon>Pezizomycotina</taxon>
        <taxon>Leotiomycetes</taxon>
        <taxon>Helotiales</taxon>
        <taxon>Sclerotiniaceae</taxon>
        <taxon>Botryotinia</taxon>
    </lineage>
</organism>
<keyword evidence="3" id="KW-1185">Reference proteome</keyword>
<comment type="caution">
    <text evidence="2">The sequence shown here is derived from an EMBL/GenBank/DDBJ whole genome shotgun (WGS) entry which is preliminary data.</text>
</comment>
<evidence type="ECO:0000313" key="3">
    <source>
        <dbReference type="Proteomes" id="UP000297527"/>
    </source>
</evidence>
<dbReference type="AlphaFoldDB" id="A0A4Z1H5P7"/>
<gene>
    <name evidence="2" type="ORF">BCON_0523g00050</name>
</gene>
<dbReference type="InterPro" id="IPR000210">
    <property type="entry name" value="BTB/POZ_dom"/>
</dbReference>
<dbReference type="OrthoDB" id="1022638at2759"/>
<dbReference type="PANTHER" id="PTHR47843:SF2">
    <property type="entry name" value="BTB DOMAIN-CONTAINING PROTEIN"/>
    <property type="match status" value="1"/>
</dbReference>
<evidence type="ECO:0000259" key="1">
    <source>
        <dbReference type="Pfam" id="PF00651"/>
    </source>
</evidence>
<dbReference type="PANTHER" id="PTHR47843">
    <property type="entry name" value="BTB DOMAIN-CONTAINING PROTEIN-RELATED"/>
    <property type="match status" value="1"/>
</dbReference>
<protein>
    <recommendedName>
        <fullName evidence="1">BTB domain-containing protein</fullName>
    </recommendedName>
</protein>
<name>A0A4Z1H5P7_9HELO</name>
<dbReference type="CDD" id="cd18186">
    <property type="entry name" value="BTB_POZ_ZBTB_KLHL-like"/>
    <property type="match status" value="1"/>
</dbReference>